<keyword evidence="2" id="KW-1133">Transmembrane helix</keyword>
<feature type="region of interest" description="Disordered" evidence="1">
    <location>
        <begin position="211"/>
        <end position="256"/>
    </location>
</feature>
<reference evidence="3 4" key="1">
    <citation type="journal article" date="2022" name="bioRxiv">
        <title>Genomics of Preaxostyla Flagellates Illuminates Evolutionary Transitions and the Path Towards Mitochondrial Loss.</title>
        <authorList>
            <person name="Novak L.V.F."/>
            <person name="Treitli S.C."/>
            <person name="Pyrih J."/>
            <person name="Halakuc P."/>
            <person name="Pipaliya S.V."/>
            <person name="Vacek V."/>
            <person name="Brzon O."/>
            <person name="Soukal P."/>
            <person name="Eme L."/>
            <person name="Dacks J.B."/>
            <person name="Karnkowska A."/>
            <person name="Elias M."/>
            <person name="Hampl V."/>
        </authorList>
    </citation>
    <scope>NUCLEOTIDE SEQUENCE [LARGE SCALE GENOMIC DNA]</scope>
    <source>
        <strain evidence="3">NAU3</strain>
        <tissue evidence="3">Gut</tissue>
    </source>
</reference>
<evidence type="ECO:0000313" key="3">
    <source>
        <dbReference type="EMBL" id="KAK2954983.1"/>
    </source>
</evidence>
<evidence type="ECO:0000256" key="1">
    <source>
        <dbReference type="SAM" id="MobiDB-lite"/>
    </source>
</evidence>
<keyword evidence="2" id="KW-0472">Membrane</keyword>
<feature type="compositionally biased region" description="Basic and acidic residues" evidence="1">
    <location>
        <begin position="246"/>
        <end position="256"/>
    </location>
</feature>
<organism evidence="3 4">
    <name type="scientific">Blattamonas nauphoetae</name>
    <dbReference type="NCBI Taxonomy" id="2049346"/>
    <lineage>
        <taxon>Eukaryota</taxon>
        <taxon>Metamonada</taxon>
        <taxon>Preaxostyla</taxon>
        <taxon>Oxymonadida</taxon>
        <taxon>Blattamonas</taxon>
    </lineage>
</organism>
<feature type="compositionally biased region" description="Pro residues" evidence="1">
    <location>
        <begin position="224"/>
        <end position="240"/>
    </location>
</feature>
<dbReference type="EMBL" id="JARBJD010000072">
    <property type="protein sequence ID" value="KAK2954983.1"/>
    <property type="molecule type" value="Genomic_DNA"/>
</dbReference>
<feature type="compositionally biased region" description="Low complexity" evidence="1">
    <location>
        <begin position="211"/>
        <end position="223"/>
    </location>
</feature>
<keyword evidence="4" id="KW-1185">Reference proteome</keyword>
<protein>
    <submittedName>
        <fullName evidence="3">Uncharacterized protein</fullName>
    </submittedName>
</protein>
<evidence type="ECO:0000256" key="2">
    <source>
        <dbReference type="SAM" id="Phobius"/>
    </source>
</evidence>
<feature type="transmembrane region" description="Helical" evidence="2">
    <location>
        <begin position="43"/>
        <end position="64"/>
    </location>
</feature>
<feature type="transmembrane region" description="Helical" evidence="2">
    <location>
        <begin position="12"/>
        <end position="37"/>
    </location>
</feature>
<keyword evidence="2" id="KW-0812">Transmembrane</keyword>
<sequence length="256" mass="28941">MLQNEQQQFSIVARGVGTAMFILFIVGFILLVPTIYFSFRYFYIHWLPAVIVFPASLCFMALFFGGAYGRRVTINVDIAESTFTIHVEEGLIRKCMPCCCQTGIRGASKFNFTDAVTIHLEALWCTRSAIEILFLNGCFFNSNVSFKNRDSRRFCQVVNGYNNQRFPQPVSNSQPIQGNQYVGNPRAVHPLTTEDPQQPVYAVQSEYPVQPVYPTQPQMAQRNAPPPGANPQPARPPAQLPPQKVHPTEVRPIRRQ</sequence>
<accession>A0ABQ9XU29</accession>
<comment type="caution">
    <text evidence="3">The sequence shown here is derived from an EMBL/GenBank/DDBJ whole genome shotgun (WGS) entry which is preliminary data.</text>
</comment>
<dbReference type="Proteomes" id="UP001281761">
    <property type="component" value="Unassembled WGS sequence"/>
</dbReference>
<gene>
    <name evidence="3" type="ORF">BLNAU_10123</name>
</gene>
<evidence type="ECO:0000313" key="4">
    <source>
        <dbReference type="Proteomes" id="UP001281761"/>
    </source>
</evidence>
<name>A0ABQ9XU29_9EUKA</name>
<proteinExistence type="predicted"/>